<evidence type="ECO:0000256" key="5">
    <source>
        <dbReference type="ARBA" id="ARBA00022801"/>
    </source>
</evidence>
<evidence type="ECO:0000256" key="1">
    <source>
        <dbReference type="ARBA" id="ARBA00000707"/>
    </source>
</evidence>
<keyword evidence="4" id="KW-0833">Ubl conjugation pathway</keyword>
<comment type="catalytic activity">
    <reaction evidence="1">
        <text>Thiol-dependent hydrolysis of ester, thioester, amide, peptide and isopeptide bonds formed by the C-terminal Gly of ubiquitin (a 76-residue protein attached to proteins as an intracellular targeting signal).</text>
        <dbReference type="EC" id="3.4.19.12"/>
    </reaction>
</comment>
<dbReference type="PANTHER" id="PTHR13367">
    <property type="entry name" value="UBIQUITIN THIOESTERASE"/>
    <property type="match status" value="1"/>
</dbReference>
<dbReference type="GO" id="GO:0006508">
    <property type="term" value="P:proteolysis"/>
    <property type="evidence" value="ECO:0007669"/>
    <property type="project" value="UniProtKB-KW"/>
</dbReference>
<evidence type="ECO:0000256" key="3">
    <source>
        <dbReference type="ARBA" id="ARBA00022670"/>
    </source>
</evidence>
<dbReference type="EMBL" id="KN837207">
    <property type="protein sequence ID" value="KIJ33874.1"/>
    <property type="molecule type" value="Genomic_DNA"/>
</dbReference>
<keyword evidence="6" id="KW-0788">Thiol protease</keyword>
<protein>
    <recommendedName>
        <fullName evidence="2">ubiquitinyl hydrolase 1</fullName>
        <ecNumber evidence="2">3.4.19.12</ecNumber>
    </recommendedName>
</protein>
<dbReference type="Pfam" id="PF12340">
    <property type="entry name" value="DUF3638"/>
    <property type="match status" value="1"/>
</dbReference>
<name>A0A0C9UGI9_SPHS4</name>
<dbReference type="InterPro" id="IPR051346">
    <property type="entry name" value="OTU_Deubiquitinase"/>
</dbReference>
<evidence type="ECO:0000313" key="11">
    <source>
        <dbReference type="Proteomes" id="UP000054279"/>
    </source>
</evidence>
<evidence type="ECO:0000259" key="7">
    <source>
        <dbReference type="Pfam" id="PF12340"/>
    </source>
</evidence>
<dbReference type="PANTHER" id="PTHR13367:SF34">
    <property type="match status" value="1"/>
</dbReference>
<accession>A0A0C9UGI9</accession>
<evidence type="ECO:0000259" key="9">
    <source>
        <dbReference type="Pfam" id="PF20255"/>
    </source>
</evidence>
<evidence type="ECO:0000256" key="6">
    <source>
        <dbReference type="ARBA" id="ARBA00022807"/>
    </source>
</evidence>
<dbReference type="GO" id="GO:0004843">
    <property type="term" value="F:cysteine-type deubiquitinase activity"/>
    <property type="evidence" value="ECO:0007669"/>
    <property type="project" value="UniProtKB-EC"/>
</dbReference>
<reference evidence="10 11" key="1">
    <citation type="submission" date="2014-06" db="EMBL/GenBank/DDBJ databases">
        <title>Evolutionary Origins and Diversification of the Mycorrhizal Mutualists.</title>
        <authorList>
            <consortium name="DOE Joint Genome Institute"/>
            <consortium name="Mycorrhizal Genomics Consortium"/>
            <person name="Kohler A."/>
            <person name="Kuo A."/>
            <person name="Nagy L.G."/>
            <person name="Floudas D."/>
            <person name="Copeland A."/>
            <person name="Barry K.W."/>
            <person name="Cichocki N."/>
            <person name="Veneault-Fourrey C."/>
            <person name="LaButti K."/>
            <person name="Lindquist E.A."/>
            <person name="Lipzen A."/>
            <person name="Lundell T."/>
            <person name="Morin E."/>
            <person name="Murat C."/>
            <person name="Riley R."/>
            <person name="Ohm R."/>
            <person name="Sun H."/>
            <person name="Tunlid A."/>
            <person name="Henrissat B."/>
            <person name="Grigoriev I.V."/>
            <person name="Hibbett D.S."/>
            <person name="Martin F."/>
        </authorList>
    </citation>
    <scope>NUCLEOTIDE SEQUENCE [LARGE SCALE GENOMIC DNA]</scope>
    <source>
        <strain evidence="10 11">SS14</strain>
    </source>
</reference>
<dbReference type="Pfam" id="PF20255">
    <property type="entry name" value="DUF6606"/>
    <property type="match status" value="1"/>
</dbReference>
<proteinExistence type="predicted"/>
<dbReference type="Proteomes" id="UP000054279">
    <property type="component" value="Unassembled WGS sequence"/>
</dbReference>
<dbReference type="InterPro" id="IPR046541">
    <property type="entry name" value="DUF6606"/>
</dbReference>
<evidence type="ECO:0000313" key="10">
    <source>
        <dbReference type="EMBL" id="KIJ33874.1"/>
    </source>
</evidence>
<dbReference type="OrthoDB" id="3182339at2759"/>
<keyword evidence="3" id="KW-0645">Protease</keyword>
<dbReference type="InterPro" id="IPR022099">
    <property type="entry name" value="DUF3638"/>
</dbReference>
<evidence type="ECO:0000256" key="2">
    <source>
        <dbReference type="ARBA" id="ARBA00012759"/>
    </source>
</evidence>
<sequence length="3125" mass="356908">MDDDKFNIAYFINHLFLPPKLPQENDTKPELQAALVRFVLKCAEDFAKNAKDTEGDEAWRETVAMLRHIYETRVHGGLYEEKLAQTMRNIGNGDVVALHIVKQNAGIIFRGRKDCIHFEYFQASPSPEAVVQTTGKLIIQFPARPRQSFPYDSECLTSLACNLAALDRIDTPDAIPDARKGGEKQTERREVADIRYISELIGGISRAVTADLDAVAATTLYIVKRIGDQVLFESAYIPWRRDPLWLVLRVALQTTLQEYGIEGALGYKSFITFVLSRVLHQARVHSFPDDLLYIMNAKIAIRMQKLDPSDLRFPFKEISFEVEECAKLLEHNWKAIQSVNTPNYDLKPPTIAEIESAKYFALPNCRGYLSEVYNRSHQLFMVSQTFNHAAHAQTLSSNILHVRHTTSPPDPIPEDISGVELWIVLLEIEKWISEGDMVSWTTITLVADIVVYLRELIYRLDGIARGAVESPESFSRIFLMILELWVQLDKTVIENIPLLLEYSPELDINSFAPLLLPSLRQMERLHTVEQYIRTRHEQVWRNNPSLFVWTNSSQSFAYRYYWHGESGSTKTLQDLHLTINAEAMKKKEAKLDELSRSVDRYHSLVRQYQAMDHNLRNYTGRWGVQCTDHVGCLRCALRKESENINIMVWEAPLPEDQVLGASVVFELAGPSPFLTWRDITFFLGRTYCPNVNYSSNVDPTPILKDYSELRKYSKVQDWQKVTIASTQKSFLKSHYHPVKIPCGSEAVIKRNALKYQFYEQECREWIQNYSFPMINIRDFCTPKLPSCAYGSLWWTVSGTSHTSNQVIARQSECPTAISYHEWGSFGELRSGHRLQCRNIMLALHVGTLTFSDSAVYLLVCQAAWQAELSLSTSLYRESHIDFLESKFGEDMLSVLKEKFDIVKENWQEGWTVGTISMLACRLHSLTPHKGLKWKVVEFLQCVRRTLRTWMTDVLGLLEQEDSNASVIINNESVLRNRVIQLATACRSTYMLGPNATRAIFKDPENVTIFVNCGVVLQNHVPWHKTQTLPAALRYSIEGDFVLSVEFSKLFQQLPLLGEGLDAAIHCSWDGFVRGQDPWAFVEGAEDRWIWCKTQTTGPSGITGYIYLNYLDGTLTVDGRSIGTLPKPMLRHGLFIKVFPDFSTQKIVPSTMRGMTYQLSRRIGEYNVNFALFEGELVIRLEHYATGEKFEFVQADMLMDDIPRSLTHQVIIIYNEELGRLEFYPTSKGWDHAKMGEPRYTMTFTNDPIQMHPEIVQVHSPQDTEYILCPSSRVVQRMSQIFNSLESSPLNLKVVWRCTKEPSYSVYGNFCLSIILSRFKLTFFVGRGGHLESREIPGMSVSVSQTVGTLFGLISKLVLDSKHGEELRQSVLVPHGEPVASMEAEQTYALVKVHQKAEFDMDVFVYDVDHIMKRLVPADTTLKSWYQLAYLHILTSSHQSDPLLDCTGLNHALHMLHSANSFAFMDLKEQDALILTSILRLCPIRTHYPRHLQCMETVSWSSDISSLNQSDLLAPLVQSILTHGQAQEIFFPHSSKGGKPAPAYLGHSILRERAAYRNARLTSVEYYELDANLINDSLYIPPRCPDAEISESQSQERTILEISTYVDKWNIRVSCLPNLWNIFMAWGSVEISDSILENLNMPEIWMKHPKSQIFFALFRKCLDITEGEKYRLMFALSILAYRKDFDLRLVYGLLAIANAPSAANYRDHISRALQHLAQVPINYLLDLSRGYSLAVTEIDKLIDEHDIGYSASKYSDLRGYYEETWDELDNRRRALYSAKLAEDKTRLTGLLQTQWINEDQPSIKKSDVELCSHDELETAARRLFKAKRANRSLLQFSNGIEDAWNAIRNSIEDEGEAIFSPLPVHHRLPHPEASRIPINLALLFRSNSLELSPMHDIGSTGSYKGRACAIPTRRSTVRKLLSIFRRSGPCGFHEIYADDLEKCIDAMEERNGCSGSHTGFCDEKADYPSQSVLHSLQPNEESVWERVMARAGLWPSSRPLALLWHLSFPARQQISDDWKRGLSIYAYSLLKQQEMRRNRLSQLNGIQIPPPVDHTPDSNWNPDMYPDWLLVQLDADITIRPVQAAIAKEMISPGKGCNTVMQLNMGEGKSSATDGTRLVRVIVPKPLSNQMFELLKQRTSGLANRRIFYLPFNRNISLDTTGLHKMLDTFRFCAAIGGILLCQPEHILSFQLMGYHMLCNSPQPLQATPWLDAQRWIQENSRDILDESDEVLNVKYQLIYTVGSPSTLATGRWCLIQDVLFLVRSEARSLLDDYRGQLEVSDASVGAFPHTRILTEACAKELVQRLAELIVMKERMPSTSFRSYSPDMRSRVLRFILSSLEDTSIAEAEYTLLKEQCEDDFEQVLLLRGLFGLGTLQLCLMEKRWRVDYGLHLVRTRLAVPYRAKDSPAPRAEFAHPDVIIVLTCLSYYYGGLSNAQLDAAFHLLMETDSPALRYDDWIKENVNNLDPNLRSLAGLNLADPHQKYQIIFPMLRYNKSVIDFYLSQGVFLKEAKEFPFKLTTNAWDLAQKKTHITTGFSGTNDNRYLLPLSVVQYDGDSQRHTNAQVLEFLLQPENGVVIETGSNTTAKQLIQLVAQQQPRVAVLLDVGAVILELTNVEVAREWLKEVINSDIEAAIYCDPESDEFFVVTRDDRIEPLASSLYRRRLDKTLVYLDEARTRGTDFKFPPRTRAVATLGPKLMKDKLVQACMRMRQLGKTHSVSFFASTEITNKIRKRTGNPEEALETKDVLLWTLHETCDQIKESGPLWASQGLNFDKRELAWDLYGRDVIELSELQARIREHEAQSLEELYGITNNHDSRHLTHTLRAQAIEGRCRQFQMGFLSRANLLEEQERELAHEKENEREVERVLDATPQPHQCNESLRHFVCSNGNLRDLMTLFECLANTTSIKLLPSLSSTFLKTTDALLATRDFAATITPCDLPTEGFMDDYLRPVQWIITSNNRSGLFVLISPYEANILLPVVRDSKHASMHLYAPRITRFGPSLEDLQFFVVSRCEATPPDPETIQILNMFAGQTFFRDRIYFRLTCQILGLHLGEIPEHLQGYVANDGFVENAEARRQLGTEGCLFQASPVKWLRSLMVWRAKGKGFILTHIGQILHGNNLREADF</sequence>
<dbReference type="Pfam" id="PF12359">
    <property type="entry name" value="DUF3645"/>
    <property type="match status" value="1"/>
</dbReference>
<evidence type="ECO:0000256" key="4">
    <source>
        <dbReference type="ARBA" id="ARBA00022786"/>
    </source>
</evidence>
<keyword evidence="5" id="KW-0378">Hydrolase</keyword>
<dbReference type="InterPro" id="IPR022105">
    <property type="entry name" value="DUF3645"/>
</dbReference>
<feature type="domain" description="DUF3645" evidence="8">
    <location>
        <begin position="2392"/>
        <end position="2423"/>
    </location>
</feature>
<feature type="domain" description="DUF6606" evidence="9">
    <location>
        <begin position="12"/>
        <end position="280"/>
    </location>
</feature>
<gene>
    <name evidence="10" type="ORF">M422DRAFT_783064</name>
</gene>
<keyword evidence="11" id="KW-1185">Reference proteome</keyword>
<dbReference type="HOGENOM" id="CLU_000211_1_0_1"/>
<evidence type="ECO:0000259" key="8">
    <source>
        <dbReference type="Pfam" id="PF12359"/>
    </source>
</evidence>
<feature type="domain" description="DUF3638" evidence="7">
    <location>
        <begin position="2057"/>
        <end position="2268"/>
    </location>
</feature>
<organism evidence="10 11">
    <name type="scientific">Sphaerobolus stellatus (strain SS14)</name>
    <dbReference type="NCBI Taxonomy" id="990650"/>
    <lineage>
        <taxon>Eukaryota</taxon>
        <taxon>Fungi</taxon>
        <taxon>Dikarya</taxon>
        <taxon>Basidiomycota</taxon>
        <taxon>Agaricomycotina</taxon>
        <taxon>Agaricomycetes</taxon>
        <taxon>Phallomycetidae</taxon>
        <taxon>Geastrales</taxon>
        <taxon>Sphaerobolaceae</taxon>
        <taxon>Sphaerobolus</taxon>
    </lineage>
</organism>
<dbReference type="EC" id="3.4.19.12" evidence="2"/>